<reference evidence="4" key="1">
    <citation type="journal article" date="2014" name="Int. J. Syst. Evol. Microbiol.">
        <title>Complete genome sequence of Corynebacterium casei LMG S-19264T (=DSM 44701T), isolated from a smear-ripened cheese.</title>
        <authorList>
            <consortium name="US DOE Joint Genome Institute (JGI-PGF)"/>
            <person name="Walter F."/>
            <person name="Albersmeier A."/>
            <person name="Kalinowski J."/>
            <person name="Ruckert C."/>
        </authorList>
    </citation>
    <scope>NUCLEOTIDE SEQUENCE</scope>
    <source>
        <strain evidence="4">KCTC 22169</strain>
    </source>
</reference>
<dbReference type="PIRSF" id="PIRSF005211">
    <property type="entry name" value="Ab_hydro_YheT"/>
    <property type="match status" value="1"/>
</dbReference>
<dbReference type="InterPro" id="IPR000073">
    <property type="entry name" value="AB_hydrolase_1"/>
</dbReference>
<dbReference type="InterPro" id="IPR029058">
    <property type="entry name" value="AB_hydrolase_fold"/>
</dbReference>
<feature type="domain" description="AB hydrolase-1" evidence="3">
    <location>
        <begin position="63"/>
        <end position="270"/>
    </location>
</feature>
<dbReference type="PANTHER" id="PTHR10794">
    <property type="entry name" value="ABHYDROLASE DOMAIN-CONTAINING PROTEIN"/>
    <property type="match status" value="1"/>
</dbReference>
<evidence type="ECO:0000313" key="4">
    <source>
        <dbReference type="EMBL" id="GGX62377.1"/>
    </source>
</evidence>
<keyword evidence="5" id="KW-1185">Reference proteome</keyword>
<keyword evidence="4" id="KW-0378">Hydrolase</keyword>
<gene>
    <name evidence="4" type="ORF">GCM10007392_32840</name>
</gene>
<proteinExistence type="inferred from homology"/>
<dbReference type="Proteomes" id="UP000626148">
    <property type="component" value="Unassembled WGS sequence"/>
</dbReference>
<dbReference type="SUPFAM" id="SSF53474">
    <property type="entry name" value="alpha/beta-Hydrolases"/>
    <property type="match status" value="1"/>
</dbReference>
<accession>A0A918NDI8</accession>
<dbReference type="GO" id="GO:0047372">
    <property type="term" value="F:monoacylglycerol lipase activity"/>
    <property type="evidence" value="ECO:0007669"/>
    <property type="project" value="TreeGrafter"/>
</dbReference>
<sequence>MTHEDLEHPPYVAGLAMANGHLQSIVPSVFRRVTVPFVRERLELDDGDFLLLDQLPSAQPDAPLVIISHGLEGNSRRPYVQGMARHFHNAGWHVYAWNFRGCGGEFNRLPRFYHSGAIDDLRRMIRHGIEQGFKHIFLVGFSMGGNQSVLTLAEPDLESEVMGGAAFSVPMDLAACSEQLAKPAQSIYMRRFLRDLKVKIADKAERFPQLVSLGGYDRLKTFKHFDDRYTAPLHGFDSAEDYWARCSSRAVLPKLTRPTLVVNALDDPFLAGPCYQRPAKPSPFLQLEAPLRGGHVGFMRWRLNDVLWSEKRALAFAETLLNQSHPMLVHGRMITAPALELE</sequence>
<comment type="caution">
    <text evidence="4">The sequence shown here is derived from an EMBL/GenBank/DDBJ whole genome shotgun (WGS) entry which is preliminary data.</text>
</comment>
<feature type="active site" description="Charge relay system" evidence="2">
    <location>
        <position position="295"/>
    </location>
</feature>
<name>A0A918NDI8_9GAMM</name>
<dbReference type="InterPro" id="IPR050960">
    <property type="entry name" value="AB_hydrolase_4_sf"/>
</dbReference>
<evidence type="ECO:0000256" key="2">
    <source>
        <dbReference type="PIRSR" id="PIRSR005211-1"/>
    </source>
</evidence>
<dbReference type="Gene3D" id="3.40.50.1820">
    <property type="entry name" value="alpha/beta hydrolase"/>
    <property type="match status" value="1"/>
</dbReference>
<dbReference type="RefSeq" id="WP_229805396.1">
    <property type="nucleotide sequence ID" value="NZ_BMXR01000008.1"/>
</dbReference>
<organism evidence="4 5">
    <name type="scientific">Saccharospirillum salsuginis</name>
    <dbReference type="NCBI Taxonomy" id="418750"/>
    <lineage>
        <taxon>Bacteria</taxon>
        <taxon>Pseudomonadati</taxon>
        <taxon>Pseudomonadota</taxon>
        <taxon>Gammaproteobacteria</taxon>
        <taxon>Oceanospirillales</taxon>
        <taxon>Saccharospirillaceae</taxon>
        <taxon>Saccharospirillum</taxon>
    </lineage>
</organism>
<dbReference type="EMBL" id="BMXR01000008">
    <property type="protein sequence ID" value="GGX62377.1"/>
    <property type="molecule type" value="Genomic_DNA"/>
</dbReference>
<dbReference type="Pfam" id="PF00561">
    <property type="entry name" value="Abhydrolase_1"/>
    <property type="match status" value="1"/>
</dbReference>
<dbReference type="AlphaFoldDB" id="A0A918NDI8"/>
<feature type="active site" description="Charge relay system" evidence="2">
    <location>
        <position position="142"/>
    </location>
</feature>
<reference evidence="4" key="2">
    <citation type="submission" date="2020-09" db="EMBL/GenBank/DDBJ databases">
        <authorList>
            <person name="Sun Q."/>
            <person name="Kim S."/>
        </authorList>
    </citation>
    <scope>NUCLEOTIDE SEQUENCE</scope>
    <source>
        <strain evidence="4">KCTC 22169</strain>
    </source>
</reference>
<dbReference type="PANTHER" id="PTHR10794:SF94">
    <property type="entry name" value="ESTERASE YHET-RELATED"/>
    <property type="match status" value="1"/>
</dbReference>
<feature type="active site" description="Charge relay system" evidence="2">
    <location>
        <position position="267"/>
    </location>
</feature>
<dbReference type="GO" id="GO:0034338">
    <property type="term" value="F:short-chain carboxylesterase activity"/>
    <property type="evidence" value="ECO:0007669"/>
    <property type="project" value="TreeGrafter"/>
</dbReference>
<evidence type="ECO:0000313" key="5">
    <source>
        <dbReference type="Proteomes" id="UP000626148"/>
    </source>
</evidence>
<protein>
    <submittedName>
        <fullName evidence="4">Alpha/beta hydrolase</fullName>
    </submittedName>
</protein>
<evidence type="ECO:0000256" key="1">
    <source>
        <dbReference type="ARBA" id="ARBA00010884"/>
    </source>
</evidence>
<comment type="similarity">
    <text evidence="1">Belongs to the AB hydrolase superfamily. AB hydrolase 4 family.</text>
</comment>
<evidence type="ECO:0000259" key="3">
    <source>
        <dbReference type="Pfam" id="PF00561"/>
    </source>
</evidence>
<dbReference type="InterPro" id="IPR012020">
    <property type="entry name" value="ABHD4"/>
</dbReference>